<dbReference type="InterPro" id="IPR051465">
    <property type="entry name" value="Cell_Envelope_Struct_Comp"/>
</dbReference>
<protein>
    <recommendedName>
        <fullName evidence="2">SLH domain-containing protein</fullName>
    </recommendedName>
</protein>
<dbReference type="Pfam" id="PF00395">
    <property type="entry name" value="SLH"/>
    <property type="match status" value="3"/>
</dbReference>
<dbReference type="PANTHER" id="PTHR43308:SF1">
    <property type="entry name" value="OUTER MEMBRANE PROTEIN ALPHA"/>
    <property type="match status" value="1"/>
</dbReference>
<keyword evidence="1" id="KW-0732">Signal</keyword>
<evidence type="ECO:0000313" key="3">
    <source>
        <dbReference type="EMBL" id="ALS78785.1"/>
    </source>
</evidence>
<dbReference type="EMBL" id="CP013661">
    <property type="protein sequence ID" value="ALS78785.1"/>
    <property type="molecule type" value="Genomic_DNA"/>
</dbReference>
<dbReference type="PROSITE" id="PS51272">
    <property type="entry name" value="SLH"/>
    <property type="match status" value="2"/>
</dbReference>
<feature type="domain" description="SLH" evidence="2">
    <location>
        <begin position="29"/>
        <end position="92"/>
    </location>
</feature>
<keyword evidence="4" id="KW-1185">Reference proteome</keyword>
<evidence type="ECO:0000256" key="1">
    <source>
        <dbReference type="SAM" id="SignalP"/>
    </source>
</evidence>
<sequence>MNIKKFLYTTTTVVLAVVALASPASAASTTSSHSFTDVGDRYAKAVDFLYAVELINGKSPTKFGTNDPLTRGDAAVILANTLFSTIENPKDAGFKDLNTRVRASVNALAEVGIVSGVTPTEFQPGAPLSRGAMAKFLSLAFELEEYQQQTPFSDVGGVFKPYIESLYGAQITAGKTPSTYGTHTQITRGEFANLLYKTIETTTDWLYYPEVADVKVTTVTSTTVTLTEPALADYTATEIADFLEFMVILEDGTEVPVEPTSFKLSADRLVLTIGHTKQNLTGKAGHFVVSDFDISFESPFNFKLK</sequence>
<dbReference type="PANTHER" id="PTHR43308">
    <property type="entry name" value="OUTER MEMBRANE PROTEIN ALPHA-RELATED"/>
    <property type="match status" value="1"/>
</dbReference>
<dbReference type="RefSeq" id="WP_058385444.1">
    <property type="nucleotide sequence ID" value="NZ_CP013661.2"/>
</dbReference>
<proteinExistence type="predicted"/>
<dbReference type="InterPro" id="IPR001119">
    <property type="entry name" value="SLH_dom"/>
</dbReference>
<dbReference type="Proteomes" id="UP000065533">
    <property type="component" value="Chromosome"/>
</dbReference>
<evidence type="ECO:0000259" key="2">
    <source>
        <dbReference type="PROSITE" id="PS51272"/>
    </source>
</evidence>
<feature type="chain" id="PRO_5045785198" description="SLH domain-containing protein" evidence="1">
    <location>
        <begin position="27"/>
        <end position="305"/>
    </location>
</feature>
<feature type="signal peptide" evidence="1">
    <location>
        <begin position="1"/>
        <end position="26"/>
    </location>
</feature>
<name>A0ABM5WWR7_9BACL</name>
<reference evidence="3" key="1">
    <citation type="submission" date="2016-01" db="EMBL/GenBank/DDBJ databases">
        <title>Complete genome of Planococcus kocurri type strain.</title>
        <authorList>
            <person name="See-Too W.S."/>
        </authorList>
    </citation>
    <scope>NUCLEOTIDE SEQUENCE [LARGE SCALE GENOMIC DNA]</scope>
    <source>
        <strain evidence="3">ATCC 43650</strain>
    </source>
</reference>
<gene>
    <name evidence="3" type="ORF">AUO94_09010</name>
</gene>
<evidence type="ECO:0000313" key="4">
    <source>
        <dbReference type="Proteomes" id="UP000065533"/>
    </source>
</evidence>
<organism evidence="3 4">
    <name type="scientific">Planococcus kocurii</name>
    <dbReference type="NCBI Taxonomy" id="1374"/>
    <lineage>
        <taxon>Bacteria</taxon>
        <taxon>Bacillati</taxon>
        <taxon>Bacillota</taxon>
        <taxon>Bacilli</taxon>
        <taxon>Bacillales</taxon>
        <taxon>Caryophanaceae</taxon>
        <taxon>Planococcus</taxon>
    </lineage>
</organism>
<feature type="domain" description="SLH" evidence="2">
    <location>
        <begin position="93"/>
        <end position="151"/>
    </location>
</feature>
<accession>A0ABM5WWR7</accession>